<reference evidence="9 10" key="1">
    <citation type="submission" date="2020-07" db="EMBL/GenBank/DDBJ databases">
        <title>Sequencing the genomes of 1000 actinobacteria strains.</title>
        <authorList>
            <person name="Klenk H.-P."/>
        </authorList>
    </citation>
    <scope>NUCLEOTIDE SEQUENCE [LARGE SCALE GENOMIC DNA]</scope>
    <source>
        <strain evidence="9 10">DSM 24552</strain>
    </source>
</reference>
<keyword evidence="5 7" id="KW-0472">Membrane</keyword>
<feature type="region of interest" description="Disordered" evidence="6">
    <location>
        <begin position="1"/>
        <end position="38"/>
    </location>
</feature>
<dbReference type="GO" id="GO:0017004">
    <property type="term" value="P:cytochrome complex assembly"/>
    <property type="evidence" value="ECO:0007669"/>
    <property type="project" value="UniProtKB-KW"/>
</dbReference>
<dbReference type="PANTHER" id="PTHR31566:SF0">
    <property type="entry name" value="CYTOCHROME C BIOGENESIS PROTEIN CCS1, CHLOROPLASTIC"/>
    <property type="match status" value="1"/>
</dbReference>
<evidence type="ECO:0000313" key="9">
    <source>
        <dbReference type="EMBL" id="NYG53773.1"/>
    </source>
</evidence>
<keyword evidence="2 7" id="KW-0812">Transmembrane</keyword>
<dbReference type="EMBL" id="JACCAC010000001">
    <property type="protein sequence ID" value="NYG53773.1"/>
    <property type="molecule type" value="Genomic_DNA"/>
</dbReference>
<protein>
    <submittedName>
        <fullName evidence="9">Cytochrome c biogenesis protein</fullName>
    </submittedName>
</protein>
<gene>
    <name evidence="9" type="ORF">BJ989_000077</name>
</gene>
<dbReference type="PANTHER" id="PTHR31566">
    <property type="entry name" value="CYTOCHROME C BIOGENESIS PROTEIN CCS1, CHLOROPLASTIC"/>
    <property type="match status" value="1"/>
</dbReference>
<dbReference type="GO" id="GO:0016020">
    <property type="term" value="C:membrane"/>
    <property type="evidence" value="ECO:0007669"/>
    <property type="project" value="UniProtKB-SubCell"/>
</dbReference>
<keyword evidence="10" id="KW-1185">Reference proteome</keyword>
<evidence type="ECO:0000259" key="8">
    <source>
        <dbReference type="Pfam" id="PF05140"/>
    </source>
</evidence>
<dbReference type="InterPro" id="IPR023494">
    <property type="entry name" value="Cyt_c_bgen_Ccs1/CcsB/ResB"/>
</dbReference>
<evidence type="ECO:0000256" key="7">
    <source>
        <dbReference type="SAM" id="Phobius"/>
    </source>
</evidence>
<keyword evidence="4 7" id="KW-1133">Transmembrane helix</keyword>
<sequence length="556" mass="60065">MTTTGPAGPQGRVDEYAAASPHEATEGPGSGRGDDRRPGDLGARELLRWVWRQLTSMRTALVLLLLLALAAVPGSVVPQEDVDATAVSQWRADHPDLAPVYDRLGLFSVYDSPWFAAIYLLLMVSLVGCILPRTRVYWRGLRAAPPRAPQHLTRLPDHTTYTTQEDPEVVLQRAREVLRRRRFRLRPGDGEGDGDGDAVSAERGYLREAGNLLFHVSVLVVLVGFAVGSLFGYKGGAIVLVGGGFTNNPVFYDDFVPGSLFDPDVMEPFTFTVDDFDVTWLEEGPQAGTARDFVSHLTYQVAGGEEREYDLQVNQPLGIGGTEVFLIGHGYAPDLTVRDGRGEVVYDGPTIFLPEDLSFRSFGVVKAPSAQPQQIGLEGLFFPTYVQVDGDPVNVFGDARNPTISMLAYVGDLGLGEGGGQSVYSLQKDDLTRLDAPDGSMFRVDLQVGQTIELPQGAGSVTFNGVERWNRVQISRSPGKFVALAGVVLALVGLLGSLFVRPRRVWVRARRGADGTLVEVAGLDRSGGGEVATELDEVAAALRGERADGARGEEKA</sequence>
<feature type="domain" description="ResB-like" evidence="8">
    <location>
        <begin position="57"/>
        <end position="534"/>
    </location>
</feature>
<dbReference type="Proteomes" id="UP000544110">
    <property type="component" value="Unassembled WGS sequence"/>
</dbReference>
<evidence type="ECO:0000256" key="4">
    <source>
        <dbReference type="ARBA" id="ARBA00022989"/>
    </source>
</evidence>
<evidence type="ECO:0000256" key="6">
    <source>
        <dbReference type="SAM" id="MobiDB-lite"/>
    </source>
</evidence>
<feature type="transmembrane region" description="Helical" evidence="7">
    <location>
        <begin position="481"/>
        <end position="500"/>
    </location>
</feature>
<name>A0A7Y9UJ23_9ACTN</name>
<comment type="caution">
    <text evidence="9">The sequence shown here is derived from an EMBL/GenBank/DDBJ whole genome shotgun (WGS) entry which is preliminary data.</text>
</comment>
<organism evidence="9 10">
    <name type="scientific">Nocardioides perillae</name>
    <dbReference type="NCBI Taxonomy" id="1119534"/>
    <lineage>
        <taxon>Bacteria</taxon>
        <taxon>Bacillati</taxon>
        <taxon>Actinomycetota</taxon>
        <taxon>Actinomycetes</taxon>
        <taxon>Propionibacteriales</taxon>
        <taxon>Nocardioidaceae</taxon>
        <taxon>Nocardioides</taxon>
    </lineage>
</organism>
<evidence type="ECO:0000313" key="10">
    <source>
        <dbReference type="Proteomes" id="UP000544110"/>
    </source>
</evidence>
<proteinExistence type="predicted"/>
<evidence type="ECO:0000256" key="2">
    <source>
        <dbReference type="ARBA" id="ARBA00022692"/>
    </source>
</evidence>
<keyword evidence="3" id="KW-0201">Cytochrome c-type biogenesis</keyword>
<dbReference type="Pfam" id="PF05140">
    <property type="entry name" value="ResB"/>
    <property type="match status" value="1"/>
</dbReference>
<dbReference type="RefSeq" id="WP_343048949.1">
    <property type="nucleotide sequence ID" value="NZ_JACCAC010000001.1"/>
</dbReference>
<dbReference type="InterPro" id="IPR007816">
    <property type="entry name" value="ResB-like_domain"/>
</dbReference>
<accession>A0A7Y9UJ23</accession>
<feature type="transmembrane region" description="Helical" evidence="7">
    <location>
        <begin position="114"/>
        <end position="132"/>
    </location>
</feature>
<feature type="transmembrane region" description="Helical" evidence="7">
    <location>
        <begin position="212"/>
        <end position="233"/>
    </location>
</feature>
<dbReference type="AlphaFoldDB" id="A0A7Y9UJ23"/>
<evidence type="ECO:0000256" key="5">
    <source>
        <dbReference type="ARBA" id="ARBA00023136"/>
    </source>
</evidence>
<feature type="transmembrane region" description="Helical" evidence="7">
    <location>
        <begin position="60"/>
        <end position="77"/>
    </location>
</feature>
<comment type="subcellular location">
    <subcellularLocation>
        <location evidence="1">Membrane</location>
        <topology evidence="1">Multi-pass membrane protein</topology>
    </subcellularLocation>
</comment>
<evidence type="ECO:0000256" key="3">
    <source>
        <dbReference type="ARBA" id="ARBA00022748"/>
    </source>
</evidence>
<evidence type="ECO:0000256" key="1">
    <source>
        <dbReference type="ARBA" id="ARBA00004141"/>
    </source>
</evidence>